<dbReference type="Gene3D" id="3.90.180.10">
    <property type="entry name" value="Medium-chain alcohol dehydrogenases, catalytic domain"/>
    <property type="match status" value="1"/>
</dbReference>
<dbReference type="Proteomes" id="UP001172102">
    <property type="component" value="Unassembled WGS sequence"/>
</dbReference>
<evidence type="ECO:0000259" key="1">
    <source>
        <dbReference type="SMART" id="SM00829"/>
    </source>
</evidence>
<proteinExistence type="predicted"/>
<accession>A0AA40AGB5</accession>
<dbReference type="InterPro" id="IPR011032">
    <property type="entry name" value="GroES-like_sf"/>
</dbReference>
<keyword evidence="3" id="KW-1185">Reference proteome</keyword>
<dbReference type="InterPro" id="IPR013149">
    <property type="entry name" value="ADH-like_C"/>
</dbReference>
<sequence length="358" mass="37959">MAAIPITYRAFQRSAGTGTAENPITIEPTTRALRDGGKLGPHEVLIRIRAVSLNFRDVAILTGRYLTGSAERGIPASDCAAEVTALGPNVTDFQVGDRVAPIFSLGNITGFEEGIFSHDQLGGDIDGVLREYAVFEDRVLVRLPRHLTWEEASTISCAGVTAWNALGAPGSFSKDKTVLLQGTGGVSMFSLLIAVAGGIKPIITSSSDEKLAAIKKLGPVGKIEGYNYKTNPDQSAAVKSLTDGMGVDIVVNNSGPQSIPQDIASLRRHGTVSLLGMLGGLAADWNPAQLLSLIPKNGRLQAIAVGSKLDFQALNHFIEANDIKLEPLVDRVFEFDDAEAAFEYLAAGKHVGKVVIKI</sequence>
<reference evidence="2" key="1">
    <citation type="submission" date="2023-06" db="EMBL/GenBank/DDBJ databases">
        <title>Genome-scale phylogeny and comparative genomics of the fungal order Sordariales.</title>
        <authorList>
            <consortium name="Lawrence Berkeley National Laboratory"/>
            <person name="Hensen N."/>
            <person name="Bonometti L."/>
            <person name="Westerberg I."/>
            <person name="Brannstrom I.O."/>
            <person name="Guillou S."/>
            <person name="Cros-Aarteil S."/>
            <person name="Calhoun S."/>
            <person name="Haridas S."/>
            <person name="Kuo A."/>
            <person name="Mondo S."/>
            <person name="Pangilinan J."/>
            <person name="Riley R."/>
            <person name="Labutti K."/>
            <person name="Andreopoulos B."/>
            <person name="Lipzen A."/>
            <person name="Chen C."/>
            <person name="Yanf M."/>
            <person name="Daum C."/>
            <person name="Ng V."/>
            <person name="Clum A."/>
            <person name="Steindorff A."/>
            <person name="Ohm R."/>
            <person name="Martin F."/>
            <person name="Silar P."/>
            <person name="Natvig D."/>
            <person name="Lalanne C."/>
            <person name="Gautier V."/>
            <person name="Ament-Velasquez S.L."/>
            <person name="Kruys A."/>
            <person name="Hutchinson M.I."/>
            <person name="Powell A.J."/>
            <person name="Barry K."/>
            <person name="Miller A.N."/>
            <person name="Grigoriev I.V."/>
            <person name="Debuchy R."/>
            <person name="Gladieux P."/>
            <person name="Thoren M.H."/>
            <person name="Johannesson H."/>
        </authorList>
    </citation>
    <scope>NUCLEOTIDE SEQUENCE</scope>
    <source>
        <strain evidence="2">SMH4607-1</strain>
    </source>
</reference>
<dbReference type="SUPFAM" id="SSF50129">
    <property type="entry name" value="GroES-like"/>
    <property type="match status" value="1"/>
</dbReference>
<dbReference type="CDD" id="cd08276">
    <property type="entry name" value="MDR7"/>
    <property type="match status" value="1"/>
</dbReference>
<dbReference type="Gene3D" id="3.40.50.720">
    <property type="entry name" value="NAD(P)-binding Rossmann-like Domain"/>
    <property type="match status" value="1"/>
</dbReference>
<evidence type="ECO:0000313" key="2">
    <source>
        <dbReference type="EMBL" id="KAK0715332.1"/>
    </source>
</evidence>
<gene>
    <name evidence="2" type="ORF">B0H67DRAFT_634721</name>
</gene>
<dbReference type="InterPro" id="IPR052711">
    <property type="entry name" value="Zinc_ADH-like"/>
</dbReference>
<comment type="caution">
    <text evidence="2">The sequence shown here is derived from an EMBL/GenBank/DDBJ whole genome shotgun (WGS) entry which is preliminary data.</text>
</comment>
<dbReference type="PANTHER" id="PTHR45033">
    <property type="match status" value="1"/>
</dbReference>
<dbReference type="InterPro" id="IPR013154">
    <property type="entry name" value="ADH-like_N"/>
</dbReference>
<dbReference type="EMBL" id="JAUKUA010000004">
    <property type="protein sequence ID" value="KAK0715332.1"/>
    <property type="molecule type" value="Genomic_DNA"/>
</dbReference>
<dbReference type="InterPro" id="IPR020843">
    <property type="entry name" value="ER"/>
</dbReference>
<name>A0AA40AGB5_9PEZI</name>
<organism evidence="2 3">
    <name type="scientific">Lasiosphaeris hirsuta</name>
    <dbReference type="NCBI Taxonomy" id="260670"/>
    <lineage>
        <taxon>Eukaryota</taxon>
        <taxon>Fungi</taxon>
        <taxon>Dikarya</taxon>
        <taxon>Ascomycota</taxon>
        <taxon>Pezizomycotina</taxon>
        <taxon>Sordariomycetes</taxon>
        <taxon>Sordariomycetidae</taxon>
        <taxon>Sordariales</taxon>
        <taxon>Lasiosphaeriaceae</taxon>
        <taxon>Lasiosphaeris</taxon>
    </lineage>
</organism>
<feature type="domain" description="Enoyl reductase (ER)" evidence="1">
    <location>
        <begin position="18"/>
        <end position="356"/>
    </location>
</feature>
<dbReference type="InterPro" id="IPR036291">
    <property type="entry name" value="NAD(P)-bd_dom_sf"/>
</dbReference>
<dbReference type="AlphaFoldDB" id="A0AA40AGB5"/>
<dbReference type="Pfam" id="PF08240">
    <property type="entry name" value="ADH_N"/>
    <property type="match status" value="1"/>
</dbReference>
<dbReference type="SUPFAM" id="SSF51735">
    <property type="entry name" value="NAD(P)-binding Rossmann-fold domains"/>
    <property type="match status" value="1"/>
</dbReference>
<dbReference type="SMART" id="SM00829">
    <property type="entry name" value="PKS_ER"/>
    <property type="match status" value="1"/>
</dbReference>
<evidence type="ECO:0000313" key="3">
    <source>
        <dbReference type="Proteomes" id="UP001172102"/>
    </source>
</evidence>
<dbReference type="Pfam" id="PF00107">
    <property type="entry name" value="ADH_zinc_N"/>
    <property type="match status" value="1"/>
</dbReference>
<dbReference type="GO" id="GO:0016491">
    <property type="term" value="F:oxidoreductase activity"/>
    <property type="evidence" value="ECO:0007669"/>
    <property type="project" value="InterPro"/>
</dbReference>
<dbReference type="PANTHER" id="PTHR45033:SF1">
    <property type="entry name" value="OXIDOREDUCTASE (EUROFUNG)"/>
    <property type="match status" value="1"/>
</dbReference>
<protein>
    <recommendedName>
        <fullName evidence="1">Enoyl reductase (ER) domain-containing protein</fullName>
    </recommendedName>
</protein>